<dbReference type="EMBL" id="HBGL01014942">
    <property type="protein sequence ID" value="CAD9308020.1"/>
    <property type="molecule type" value="Transcribed_RNA"/>
</dbReference>
<comment type="subcellular location">
    <subcellularLocation>
        <location evidence="1">Membrane</location>
        <topology evidence="1">Single-pass type IV membrane protein</topology>
    </subcellularLocation>
</comment>
<dbReference type="Pfam" id="PF05739">
    <property type="entry name" value="SNARE"/>
    <property type="match status" value="1"/>
</dbReference>
<evidence type="ECO:0000256" key="4">
    <source>
        <dbReference type="ARBA" id="ARBA00022692"/>
    </source>
</evidence>
<evidence type="ECO:0000313" key="10">
    <source>
        <dbReference type="EMBL" id="CAD9308020.1"/>
    </source>
</evidence>
<gene>
    <name evidence="10" type="ORF">SSP0437_LOCUS11683</name>
</gene>
<evidence type="ECO:0000256" key="7">
    <source>
        <dbReference type="ARBA" id="ARBA00023136"/>
    </source>
</evidence>
<keyword evidence="5 8" id="KW-1133">Transmembrane helix</keyword>
<dbReference type="PROSITE" id="PS50192">
    <property type="entry name" value="T_SNARE"/>
    <property type="match status" value="1"/>
</dbReference>
<organism evidence="10">
    <name type="scientific">Sexangularia sp. CB-2014</name>
    <dbReference type="NCBI Taxonomy" id="1486929"/>
    <lineage>
        <taxon>Eukaryota</taxon>
        <taxon>Amoebozoa</taxon>
        <taxon>Tubulinea</taxon>
        <taxon>Elardia</taxon>
        <taxon>Arcellinida</taxon>
        <taxon>Arcellinida incertae sedis</taxon>
        <taxon>Sexangularia</taxon>
    </lineage>
</organism>
<dbReference type="PANTHER" id="PTHR19957">
    <property type="entry name" value="SYNTAXIN"/>
    <property type="match status" value="1"/>
</dbReference>
<dbReference type="InterPro" id="IPR045242">
    <property type="entry name" value="Syntaxin"/>
</dbReference>
<keyword evidence="7 8" id="KW-0472">Membrane</keyword>
<comment type="similarity">
    <text evidence="2">Belongs to the syntaxin family.</text>
</comment>
<proteinExistence type="inferred from homology"/>
<feature type="transmembrane region" description="Helical" evidence="8">
    <location>
        <begin position="328"/>
        <end position="347"/>
    </location>
</feature>
<keyword evidence="6" id="KW-0175">Coiled coil</keyword>
<dbReference type="InterPro" id="IPR006012">
    <property type="entry name" value="Syntaxin/epimorphin_CS"/>
</dbReference>
<dbReference type="GO" id="GO:0000139">
    <property type="term" value="C:Golgi membrane"/>
    <property type="evidence" value="ECO:0007669"/>
    <property type="project" value="TreeGrafter"/>
</dbReference>
<reference evidence="10" key="1">
    <citation type="submission" date="2021-01" db="EMBL/GenBank/DDBJ databases">
        <authorList>
            <person name="Corre E."/>
            <person name="Pelletier E."/>
            <person name="Niang G."/>
            <person name="Scheremetjew M."/>
            <person name="Finn R."/>
            <person name="Kale V."/>
            <person name="Holt S."/>
            <person name="Cochrane G."/>
            <person name="Meng A."/>
            <person name="Brown T."/>
            <person name="Cohen L."/>
        </authorList>
    </citation>
    <scope>NUCLEOTIDE SEQUENCE</scope>
    <source>
        <strain evidence="10">ATCC 50979</strain>
    </source>
</reference>
<sequence length="349" mass="38005">MVLLPYTDKTNEFESALRLAVASLRGPPPVYVAAQPNTATTGSFSERASDISRRLVEVYDKLATLTELAKSTNMSFDPAEDIERLSSTITMDVETLRNAVTRLQKEGERSQSSKQEAGHSDVIVKTLNSRLLDIRSSFVQVLEKRKANLKKSLQVRQELFGNTRKAKKSRGGGSESRSLLEHDMNAALGAPAGSSSLGGAGDLSLTPYGGGGSRRRTNNPLYAAAADDNDDAGGLAAGDGLSGMEMGRSSMLMVTDDSLLDQRAVALDHIQKTIEELGQIFENINVMVAQQGEAIERISDNVEDVSANVDSAQDQLTKFYANLKQGRWLYAKIFMIMLVFIVVWLTFFA</sequence>
<dbReference type="SMART" id="SM00397">
    <property type="entry name" value="t_SNARE"/>
    <property type="match status" value="1"/>
</dbReference>
<name>A0A7S1VQX5_9EUKA</name>
<dbReference type="GO" id="GO:0000149">
    <property type="term" value="F:SNARE binding"/>
    <property type="evidence" value="ECO:0007669"/>
    <property type="project" value="TreeGrafter"/>
</dbReference>
<evidence type="ECO:0000259" key="9">
    <source>
        <dbReference type="PROSITE" id="PS50192"/>
    </source>
</evidence>
<dbReference type="PANTHER" id="PTHR19957:SF3">
    <property type="entry name" value="SYNTAXIN-5"/>
    <property type="match status" value="1"/>
</dbReference>
<dbReference type="GO" id="GO:0006886">
    <property type="term" value="P:intracellular protein transport"/>
    <property type="evidence" value="ECO:0007669"/>
    <property type="project" value="InterPro"/>
</dbReference>
<evidence type="ECO:0000256" key="1">
    <source>
        <dbReference type="ARBA" id="ARBA00004211"/>
    </source>
</evidence>
<dbReference type="GO" id="GO:0006906">
    <property type="term" value="P:vesicle fusion"/>
    <property type="evidence" value="ECO:0007669"/>
    <property type="project" value="TreeGrafter"/>
</dbReference>
<evidence type="ECO:0000256" key="8">
    <source>
        <dbReference type="SAM" id="Phobius"/>
    </source>
</evidence>
<keyword evidence="3" id="KW-0813">Transport</keyword>
<protein>
    <recommendedName>
        <fullName evidence="9">t-SNARE coiled-coil homology domain-containing protein</fullName>
    </recommendedName>
</protein>
<dbReference type="InterPro" id="IPR010989">
    <property type="entry name" value="SNARE"/>
</dbReference>
<dbReference type="AlphaFoldDB" id="A0A7S1VQX5"/>
<dbReference type="GO" id="GO:0005484">
    <property type="term" value="F:SNAP receptor activity"/>
    <property type="evidence" value="ECO:0007669"/>
    <property type="project" value="InterPro"/>
</dbReference>
<dbReference type="InterPro" id="IPR000727">
    <property type="entry name" value="T_SNARE_dom"/>
</dbReference>
<dbReference type="GO" id="GO:0006888">
    <property type="term" value="P:endoplasmic reticulum to Golgi vesicle-mediated transport"/>
    <property type="evidence" value="ECO:0007669"/>
    <property type="project" value="TreeGrafter"/>
</dbReference>
<evidence type="ECO:0000256" key="3">
    <source>
        <dbReference type="ARBA" id="ARBA00022448"/>
    </source>
</evidence>
<feature type="domain" description="T-SNARE coiled-coil homology" evidence="9">
    <location>
        <begin position="257"/>
        <end position="319"/>
    </location>
</feature>
<evidence type="ECO:0000256" key="6">
    <source>
        <dbReference type="ARBA" id="ARBA00023054"/>
    </source>
</evidence>
<dbReference type="Gene3D" id="1.20.58.70">
    <property type="match status" value="1"/>
</dbReference>
<evidence type="ECO:0000256" key="2">
    <source>
        <dbReference type="ARBA" id="ARBA00009063"/>
    </source>
</evidence>
<keyword evidence="4 8" id="KW-0812">Transmembrane</keyword>
<dbReference type="SUPFAM" id="SSF47661">
    <property type="entry name" value="t-snare proteins"/>
    <property type="match status" value="1"/>
</dbReference>
<evidence type="ECO:0000256" key="5">
    <source>
        <dbReference type="ARBA" id="ARBA00022989"/>
    </source>
</evidence>
<dbReference type="GO" id="GO:0031201">
    <property type="term" value="C:SNARE complex"/>
    <property type="evidence" value="ECO:0007669"/>
    <property type="project" value="TreeGrafter"/>
</dbReference>
<dbReference type="GO" id="GO:0048278">
    <property type="term" value="P:vesicle docking"/>
    <property type="evidence" value="ECO:0007669"/>
    <property type="project" value="TreeGrafter"/>
</dbReference>
<accession>A0A7S1VQX5</accession>
<dbReference type="CDD" id="cd15844">
    <property type="entry name" value="SNARE_syntaxin5"/>
    <property type="match status" value="1"/>
</dbReference>
<dbReference type="PROSITE" id="PS00914">
    <property type="entry name" value="SYNTAXIN"/>
    <property type="match status" value="1"/>
</dbReference>